<protein>
    <submittedName>
        <fullName evidence="5">Chemotaxis protein CheC</fullName>
    </submittedName>
</protein>
<dbReference type="KEGG" id="asq:AVL57_17790"/>
<evidence type="ECO:0000313" key="5">
    <source>
        <dbReference type="EMBL" id="MDO6578518.1"/>
    </source>
</evidence>
<dbReference type="InterPro" id="IPR051469">
    <property type="entry name" value="FliN/MopA/SpaO"/>
</dbReference>
<dbReference type="Pfam" id="PF04509">
    <property type="entry name" value="CheC"/>
    <property type="match status" value="1"/>
</dbReference>
<dbReference type="AlphaFoldDB" id="A0AAW7Z5L7"/>
<evidence type="ECO:0000313" key="6">
    <source>
        <dbReference type="Proteomes" id="UP000056750"/>
    </source>
</evidence>
<accession>A0AAW7Z5L7</accession>
<keyword evidence="6" id="KW-1185">Reference proteome</keyword>
<dbReference type="GO" id="GO:0016787">
    <property type="term" value="F:hydrolase activity"/>
    <property type="evidence" value="ECO:0007669"/>
    <property type="project" value="InterPro"/>
</dbReference>
<evidence type="ECO:0000313" key="7">
    <source>
        <dbReference type="Proteomes" id="UP001170717"/>
    </source>
</evidence>
<dbReference type="EMBL" id="CP013926">
    <property type="protein sequence ID" value="AMJ75653.1"/>
    <property type="molecule type" value="Genomic_DNA"/>
</dbReference>
<feature type="domain" description="Chemotaxis phosphatase CheX-like" evidence="3">
    <location>
        <begin position="69"/>
        <end position="158"/>
    </location>
</feature>
<sequence length="194" mass="21598">MSAVIPLDEEQRDALQELLNISMGQAANSLAQLIETKIDISIPKITSVTPTQLYTLLFGSADTFHTRQSFLGDIQGEVMSVLSRSGLNEMAKLMEYSEPLSKEDVEEIILELSNILAGACLAGLSSQLELTTNLNMPTLFTPNKENFDELKWQHSLVMEVQFTVAVSSFSMRVVFCLDDDSLTRMKDTLDELLE</sequence>
<reference evidence="4 6" key="1">
    <citation type="submission" date="2015-12" db="EMBL/GenBank/DDBJ databases">
        <title>Intraspecies pangenome expansion in the marine bacterium Alteromonas.</title>
        <authorList>
            <person name="Lopez-Perez M."/>
            <person name="Rodriguez-Valera F."/>
        </authorList>
    </citation>
    <scope>NUCLEOTIDE SEQUENCE [LARGE SCALE GENOMIC DNA]</scope>
    <source>
        <strain evidence="4 6">LMG 21861</strain>
    </source>
</reference>
<reference evidence="5" key="2">
    <citation type="submission" date="2023-07" db="EMBL/GenBank/DDBJ databases">
        <title>Genome content predicts the carbon catabolic preferences of heterotrophic bacteria.</title>
        <authorList>
            <person name="Gralka M."/>
        </authorList>
    </citation>
    <scope>NUCLEOTIDE SEQUENCE</scope>
    <source>
        <strain evidence="5">F2M12</strain>
    </source>
</reference>
<dbReference type="Proteomes" id="UP000056750">
    <property type="component" value="Chromosome"/>
</dbReference>
<dbReference type="InterPro" id="IPR028976">
    <property type="entry name" value="CheC-like_sf"/>
</dbReference>
<evidence type="ECO:0000256" key="1">
    <source>
        <dbReference type="ARBA" id="ARBA00022500"/>
    </source>
</evidence>
<dbReference type="EMBL" id="JAUOQI010000010">
    <property type="protein sequence ID" value="MDO6578518.1"/>
    <property type="molecule type" value="Genomic_DNA"/>
</dbReference>
<dbReference type="Pfam" id="PF13690">
    <property type="entry name" value="CheX"/>
    <property type="match status" value="1"/>
</dbReference>
<dbReference type="CDD" id="cd17910">
    <property type="entry name" value="CheC_ClassII"/>
    <property type="match status" value="1"/>
</dbReference>
<dbReference type="PANTHER" id="PTHR43484">
    <property type="match status" value="1"/>
</dbReference>
<feature type="domain" description="CheC-like protein" evidence="2">
    <location>
        <begin position="10"/>
        <end position="45"/>
    </location>
</feature>
<dbReference type="InterPro" id="IPR028051">
    <property type="entry name" value="CheX-like_dom"/>
</dbReference>
<keyword evidence="1" id="KW-0145">Chemotaxis</keyword>
<name>A0AAW7Z5L7_9ALTE</name>
<proteinExistence type="predicted"/>
<dbReference type="InterPro" id="IPR007597">
    <property type="entry name" value="CheC"/>
</dbReference>
<evidence type="ECO:0000259" key="3">
    <source>
        <dbReference type="Pfam" id="PF13690"/>
    </source>
</evidence>
<organism evidence="5 7">
    <name type="scientific">Alteromonas stellipolaris</name>
    <dbReference type="NCBI Taxonomy" id="233316"/>
    <lineage>
        <taxon>Bacteria</taxon>
        <taxon>Pseudomonadati</taxon>
        <taxon>Pseudomonadota</taxon>
        <taxon>Gammaproteobacteria</taxon>
        <taxon>Alteromonadales</taxon>
        <taxon>Alteromonadaceae</taxon>
        <taxon>Alteromonas/Salinimonas group</taxon>
        <taxon>Alteromonas</taxon>
    </lineage>
</organism>
<dbReference type="PANTHER" id="PTHR43484:SF1">
    <property type="entry name" value="FLAGELLAR MOTOR SWITCH PROTEIN FLIN"/>
    <property type="match status" value="1"/>
</dbReference>
<dbReference type="GO" id="GO:0006935">
    <property type="term" value="P:chemotaxis"/>
    <property type="evidence" value="ECO:0007669"/>
    <property type="project" value="UniProtKB-KW"/>
</dbReference>
<dbReference type="Gene3D" id="3.40.1550.10">
    <property type="entry name" value="CheC-like"/>
    <property type="match status" value="1"/>
</dbReference>
<dbReference type="RefSeq" id="WP_057789440.1">
    <property type="nucleotide sequence ID" value="NZ_CANLMS010000011.1"/>
</dbReference>
<dbReference type="SUPFAM" id="SSF103039">
    <property type="entry name" value="CheC-like"/>
    <property type="match status" value="1"/>
</dbReference>
<evidence type="ECO:0000259" key="2">
    <source>
        <dbReference type="Pfam" id="PF04509"/>
    </source>
</evidence>
<evidence type="ECO:0000313" key="4">
    <source>
        <dbReference type="EMBL" id="AMJ75653.1"/>
    </source>
</evidence>
<gene>
    <name evidence="4" type="ORF">AVL57_17790</name>
    <name evidence="5" type="ORF">Q4527_14035</name>
</gene>
<dbReference type="Proteomes" id="UP001170717">
    <property type="component" value="Unassembled WGS sequence"/>
</dbReference>
<dbReference type="GeneID" id="83259528"/>